<sequence length="195" mass="21069">MPCDVSLRGLRPAERHRAVAGAFTDRVRGTRDWDAPAPVAGWTARDVVAHLVGWLPGFLAAGCDVALPQVPDPAVDPVAAWAGHAAAVQAVLDDPAITDRRFAHPVVPDELPLAVAIDRFYTADVFMHTWDLARGTGQDERLDPEYCAELLAGMEPIEGLMRSSGQYGPRVPVPVPDDADVQTKLLAFIGRDPHR</sequence>
<dbReference type="Pfam" id="PF11716">
    <property type="entry name" value="MDMPI_N"/>
    <property type="match status" value="1"/>
</dbReference>
<name>A0A1M6Z482_PSETH</name>
<dbReference type="NCBIfam" id="TIGR03083">
    <property type="entry name" value="maleylpyruvate isomerase family mycothiol-dependent enzyme"/>
    <property type="match status" value="1"/>
</dbReference>
<reference evidence="2 3" key="1">
    <citation type="submission" date="2016-11" db="EMBL/GenBank/DDBJ databases">
        <authorList>
            <person name="Jaros S."/>
            <person name="Januszkiewicz K."/>
            <person name="Wedrychowicz H."/>
        </authorList>
    </citation>
    <scope>NUCLEOTIDE SEQUENCE [LARGE SCALE GENOMIC DNA]</scope>
    <source>
        <strain evidence="2 3">DSM 43832</strain>
    </source>
</reference>
<dbReference type="NCBIfam" id="TIGR03086">
    <property type="entry name" value="TIGR03086 family metal-binding protein"/>
    <property type="match status" value="1"/>
</dbReference>
<evidence type="ECO:0000313" key="3">
    <source>
        <dbReference type="Proteomes" id="UP000184363"/>
    </source>
</evidence>
<dbReference type="EMBL" id="FRAP01000022">
    <property type="protein sequence ID" value="SHL25173.1"/>
    <property type="molecule type" value="Genomic_DNA"/>
</dbReference>
<evidence type="ECO:0000313" key="2">
    <source>
        <dbReference type="EMBL" id="SHL25173.1"/>
    </source>
</evidence>
<dbReference type="SUPFAM" id="SSF109854">
    <property type="entry name" value="DinB/YfiT-like putative metalloenzymes"/>
    <property type="match status" value="1"/>
</dbReference>
<dbReference type="InterPro" id="IPR034660">
    <property type="entry name" value="DinB/YfiT-like"/>
</dbReference>
<dbReference type="InterPro" id="IPR024344">
    <property type="entry name" value="MDMPI_metal-binding"/>
</dbReference>
<keyword evidence="3" id="KW-1185">Reference proteome</keyword>
<dbReference type="GO" id="GO:0046872">
    <property type="term" value="F:metal ion binding"/>
    <property type="evidence" value="ECO:0007669"/>
    <property type="project" value="InterPro"/>
</dbReference>
<dbReference type="InterPro" id="IPR017520">
    <property type="entry name" value="CHP03086"/>
</dbReference>
<accession>A0A1M6Z482</accession>
<dbReference type="STRING" id="1848.SAMN05443637_12272"/>
<dbReference type="Proteomes" id="UP000184363">
    <property type="component" value="Unassembled WGS sequence"/>
</dbReference>
<gene>
    <name evidence="2" type="ORF">SAMN05443637_12272</name>
</gene>
<dbReference type="RefSeq" id="WP_200804099.1">
    <property type="nucleotide sequence ID" value="NZ_FRAP01000022.1"/>
</dbReference>
<dbReference type="AlphaFoldDB" id="A0A1M6Z482"/>
<protein>
    <submittedName>
        <fullName evidence="2">TIGR03086 family protein</fullName>
    </submittedName>
</protein>
<feature type="domain" description="Mycothiol-dependent maleylpyruvate isomerase metal-binding" evidence="1">
    <location>
        <begin position="18"/>
        <end position="133"/>
    </location>
</feature>
<evidence type="ECO:0000259" key="1">
    <source>
        <dbReference type="Pfam" id="PF11716"/>
    </source>
</evidence>
<dbReference type="InterPro" id="IPR017517">
    <property type="entry name" value="Maleyloyr_isom"/>
</dbReference>
<organism evidence="2 3">
    <name type="scientific">Pseudonocardia thermophila</name>
    <dbReference type="NCBI Taxonomy" id="1848"/>
    <lineage>
        <taxon>Bacteria</taxon>
        <taxon>Bacillati</taxon>
        <taxon>Actinomycetota</taxon>
        <taxon>Actinomycetes</taxon>
        <taxon>Pseudonocardiales</taxon>
        <taxon>Pseudonocardiaceae</taxon>
        <taxon>Pseudonocardia</taxon>
    </lineage>
</organism>
<proteinExistence type="predicted"/>